<proteinExistence type="predicted"/>
<dbReference type="eggNOG" id="COG1232">
    <property type="taxonomic scope" value="Bacteria"/>
</dbReference>
<gene>
    <name evidence="2" type="ordered locus">UWK_01243</name>
</gene>
<evidence type="ECO:0000313" key="3">
    <source>
        <dbReference type="Proteomes" id="UP000011721"/>
    </source>
</evidence>
<dbReference type="PANTHER" id="PTHR42923">
    <property type="entry name" value="PROTOPORPHYRINOGEN OXIDASE"/>
    <property type="match status" value="1"/>
</dbReference>
<dbReference type="STRING" id="1167006.UWK_01243"/>
<dbReference type="EC" id="1.3.3.4" evidence="2"/>
<dbReference type="EMBL" id="CP003985">
    <property type="protein sequence ID" value="AGF77808.1"/>
    <property type="molecule type" value="Genomic_DNA"/>
</dbReference>
<dbReference type="Proteomes" id="UP000011721">
    <property type="component" value="Chromosome"/>
</dbReference>
<dbReference type="PANTHER" id="PTHR42923:SF3">
    <property type="entry name" value="PROTOPORPHYRINOGEN OXIDASE"/>
    <property type="match status" value="1"/>
</dbReference>
<organism evidence="2 3">
    <name type="scientific">Desulfocapsa sulfexigens (strain DSM 10523 / SB164P1)</name>
    <dbReference type="NCBI Taxonomy" id="1167006"/>
    <lineage>
        <taxon>Bacteria</taxon>
        <taxon>Pseudomonadati</taxon>
        <taxon>Thermodesulfobacteriota</taxon>
        <taxon>Desulfobulbia</taxon>
        <taxon>Desulfobulbales</taxon>
        <taxon>Desulfocapsaceae</taxon>
        <taxon>Desulfocapsa</taxon>
    </lineage>
</organism>
<name>M1P2U2_DESSD</name>
<dbReference type="KEGG" id="dsf:UWK_01243"/>
<reference evidence="3" key="1">
    <citation type="journal article" date="2013" name="Stand. Genomic Sci.">
        <title>Complete genome sequence of Desulfocapsa sulfexigens, a marine deltaproteobacterium specialized in disproportionating inorganic sulfur compounds.</title>
        <authorList>
            <person name="Finster K.W."/>
            <person name="Kjeldsen K.U."/>
            <person name="Kube M."/>
            <person name="Reinhardt R."/>
            <person name="Mussmann M."/>
            <person name="Amann R."/>
            <person name="Schreiber L."/>
        </authorList>
    </citation>
    <scope>NUCLEOTIDE SEQUENCE [LARGE SCALE GENOMIC DNA]</scope>
    <source>
        <strain evidence="3">DSM 10523 / SB164P1</strain>
    </source>
</reference>
<dbReference type="InterPro" id="IPR036188">
    <property type="entry name" value="FAD/NAD-bd_sf"/>
</dbReference>
<dbReference type="SUPFAM" id="SSF51905">
    <property type="entry name" value="FAD/NAD(P)-binding domain"/>
    <property type="match status" value="1"/>
</dbReference>
<dbReference type="InterPro" id="IPR002937">
    <property type="entry name" value="Amino_oxidase"/>
</dbReference>
<evidence type="ECO:0000259" key="1">
    <source>
        <dbReference type="Pfam" id="PF01593"/>
    </source>
</evidence>
<dbReference type="Gene3D" id="3.50.50.60">
    <property type="entry name" value="FAD/NAD(P)-binding domain"/>
    <property type="match status" value="1"/>
</dbReference>
<evidence type="ECO:0000313" key="2">
    <source>
        <dbReference type="EMBL" id="AGF77808.1"/>
    </source>
</evidence>
<dbReference type="OrthoDB" id="9794630at2"/>
<protein>
    <submittedName>
        <fullName evidence="2">Protoporphyrinogen oxidase</fullName>
        <ecNumber evidence="2">1.3.3.4</ecNumber>
    </submittedName>
</protein>
<dbReference type="PRINTS" id="PR00420">
    <property type="entry name" value="RNGMNOXGNASE"/>
</dbReference>
<keyword evidence="3" id="KW-1185">Reference proteome</keyword>
<dbReference type="AlphaFoldDB" id="M1P2U2"/>
<keyword evidence="2" id="KW-0560">Oxidoreductase</keyword>
<accession>M1P2U2</accession>
<dbReference type="HOGENOM" id="CLU_043641_0_0_7"/>
<feature type="domain" description="Amine oxidase" evidence="1">
    <location>
        <begin position="37"/>
        <end position="483"/>
    </location>
</feature>
<dbReference type="RefSeq" id="WP_015403500.1">
    <property type="nucleotide sequence ID" value="NC_020304.1"/>
</dbReference>
<sequence length="489" mass="54235">MRTVLIFLLLFASSGWRVCAEEAMPKSYDVIIVGGGIAGLTAAYYLDDFDVLLLEMQDQVGGRASSGQYKTISFARGAEYLGKPEEPLEEMIEELGLVLREVPAPADVTYHQGKFYYDELGKARLLINQSNLNTLNRFVGHLTDLYDSYDEIPELTLKGELARLDTISAKQWFTENNYPSIFHELFNVTARGLFGANLDEISALSVLPELAFDFEDFKGIENVSDLAEELSGTSGATEMYTFDNGIAAIPQALARHMADSIQTGTKVTAITKVDEEFKVTCIKDNQKQYILWADAVIIATPAPVALTIGAAVLSKEQQRLLGSVQYAPYSTVALFSNHPIFTKGFNLAIEDDQIFTDIYDSTWVASHFKENSDFTTLSHWVTLVYAPPSSFQDKTVIDLDDHELLARIYTALDMVLPGSSTKVIGHEITRYRYGLPVMVPGSYRRMIDLDKATGEGLFLAGDYLIYPTFEAAAASGQLAAEKVKEWLED</sequence>
<dbReference type="GO" id="GO:0004729">
    <property type="term" value="F:oxygen-dependent protoporphyrinogen oxidase activity"/>
    <property type="evidence" value="ECO:0007669"/>
    <property type="project" value="UniProtKB-EC"/>
</dbReference>
<dbReference type="InterPro" id="IPR050464">
    <property type="entry name" value="Zeta_carotene_desat/Oxidored"/>
</dbReference>
<dbReference type="Pfam" id="PF01593">
    <property type="entry name" value="Amino_oxidase"/>
    <property type="match status" value="1"/>
</dbReference>